<evidence type="ECO:0000313" key="3">
    <source>
        <dbReference type="EMBL" id="CRL07138.1"/>
    </source>
</evidence>
<dbReference type="InterPro" id="IPR014756">
    <property type="entry name" value="Ig_E-set"/>
</dbReference>
<gene>
    <name evidence="3" type="ORF">CLUMA_CG020133</name>
</gene>
<keyword evidence="1" id="KW-0472">Membrane</keyword>
<proteinExistence type="predicted"/>
<dbReference type="Proteomes" id="UP000183832">
    <property type="component" value="Unassembled WGS sequence"/>
</dbReference>
<evidence type="ECO:0000256" key="1">
    <source>
        <dbReference type="SAM" id="Phobius"/>
    </source>
</evidence>
<dbReference type="InterPro" id="IPR003172">
    <property type="entry name" value="ML_dom"/>
</dbReference>
<sequence>MYKKLVLQVVSSKFVTMQSTSVDLITTWTIKMKLYRIFPRNISLYLYFGIGVTFEAILARTPVQVCSVILPMPDAVFFGSITNPCLAEPCQLSRGNDSGIPNVEFIPRTTSITIMTRVRATVFGKIIFNQELPAEIINNPCSILTQRSCPLPAGIQKAYRLQIPVDPTTSLVTTDTGITHLDHNNQVIFCYRIDTALVS</sequence>
<organism evidence="3 4">
    <name type="scientific">Clunio marinus</name>
    <dbReference type="NCBI Taxonomy" id="568069"/>
    <lineage>
        <taxon>Eukaryota</taxon>
        <taxon>Metazoa</taxon>
        <taxon>Ecdysozoa</taxon>
        <taxon>Arthropoda</taxon>
        <taxon>Hexapoda</taxon>
        <taxon>Insecta</taxon>
        <taxon>Pterygota</taxon>
        <taxon>Neoptera</taxon>
        <taxon>Endopterygota</taxon>
        <taxon>Diptera</taxon>
        <taxon>Nematocera</taxon>
        <taxon>Chironomoidea</taxon>
        <taxon>Chironomidae</taxon>
        <taxon>Clunio</taxon>
    </lineage>
</organism>
<name>A0A1J1J5A4_9DIPT</name>
<keyword evidence="1" id="KW-1133">Transmembrane helix</keyword>
<protein>
    <submittedName>
        <fullName evidence="3">CLUMA_CG020133, isoform A</fullName>
    </submittedName>
</protein>
<keyword evidence="1" id="KW-0812">Transmembrane</keyword>
<accession>A0A1J1J5A4</accession>
<feature type="transmembrane region" description="Helical" evidence="1">
    <location>
        <begin position="42"/>
        <end position="59"/>
    </location>
</feature>
<evidence type="ECO:0000313" key="4">
    <source>
        <dbReference type="Proteomes" id="UP000183832"/>
    </source>
</evidence>
<feature type="domain" description="MD-2-related lipid-recognition" evidence="2">
    <location>
        <begin position="87"/>
        <end position="196"/>
    </location>
</feature>
<dbReference type="SUPFAM" id="SSF81296">
    <property type="entry name" value="E set domains"/>
    <property type="match status" value="1"/>
</dbReference>
<keyword evidence="4" id="KW-1185">Reference proteome</keyword>
<reference evidence="3 4" key="1">
    <citation type="submission" date="2015-04" db="EMBL/GenBank/DDBJ databases">
        <authorList>
            <person name="Syromyatnikov M.Y."/>
            <person name="Popov V.N."/>
        </authorList>
    </citation>
    <scope>NUCLEOTIDE SEQUENCE [LARGE SCALE GENOMIC DNA]</scope>
</reference>
<dbReference type="Pfam" id="PF02221">
    <property type="entry name" value="E1_DerP2_DerF2"/>
    <property type="match status" value="1"/>
</dbReference>
<dbReference type="Gene3D" id="2.60.40.770">
    <property type="match status" value="1"/>
</dbReference>
<dbReference type="OrthoDB" id="6489092at2759"/>
<dbReference type="AlphaFoldDB" id="A0A1J1J5A4"/>
<evidence type="ECO:0000259" key="2">
    <source>
        <dbReference type="Pfam" id="PF02221"/>
    </source>
</evidence>
<dbReference type="EMBL" id="CVRI01000070">
    <property type="protein sequence ID" value="CRL07138.1"/>
    <property type="molecule type" value="Genomic_DNA"/>
</dbReference>